<evidence type="ECO:0000256" key="3">
    <source>
        <dbReference type="ARBA" id="ARBA00022617"/>
    </source>
</evidence>
<organism evidence="10 11">
    <name type="scientific">Neonectria ditissima</name>
    <dbReference type="NCBI Taxonomy" id="78410"/>
    <lineage>
        <taxon>Eukaryota</taxon>
        <taxon>Fungi</taxon>
        <taxon>Dikarya</taxon>
        <taxon>Ascomycota</taxon>
        <taxon>Pezizomycotina</taxon>
        <taxon>Sordariomycetes</taxon>
        <taxon>Hypocreomycetidae</taxon>
        <taxon>Hypocreales</taxon>
        <taxon>Nectriaceae</taxon>
        <taxon>Neonectria</taxon>
    </lineage>
</organism>
<dbReference type="AlphaFoldDB" id="A0A0P7BDI0"/>
<gene>
    <name evidence="10" type="ORF">AK830_g8048</name>
</gene>
<evidence type="ECO:0000256" key="2">
    <source>
        <dbReference type="ARBA" id="ARBA00010617"/>
    </source>
</evidence>
<proteinExistence type="inferred from homology"/>
<evidence type="ECO:0000256" key="4">
    <source>
        <dbReference type="ARBA" id="ARBA00022723"/>
    </source>
</evidence>
<dbReference type="Pfam" id="PF00067">
    <property type="entry name" value="p450"/>
    <property type="match status" value="1"/>
</dbReference>
<keyword evidence="3 8" id="KW-0349">Heme</keyword>
<keyword evidence="11" id="KW-1185">Reference proteome</keyword>
<dbReference type="EMBL" id="LKCW01000132">
    <property type="protein sequence ID" value="KPM38517.1"/>
    <property type="molecule type" value="Genomic_DNA"/>
</dbReference>
<evidence type="ECO:0000256" key="8">
    <source>
        <dbReference type="PIRSR" id="PIRSR602403-1"/>
    </source>
</evidence>
<dbReference type="InterPro" id="IPR036396">
    <property type="entry name" value="Cyt_P450_sf"/>
</dbReference>
<keyword evidence="6 8" id="KW-0408">Iron</keyword>
<comment type="caution">
    <text evidence="10">The sequence shown here is derived from an EMBL/GenBank/DDBJ whole genome shotgun (WGS) entry which is preliminary data.</text>
</comment>
<evidence type="ECO:0000256" key="9">
    <source>
        <dbReference type="RuleBase" id="RU000461"/>
    </source>
</evidence>
<dbReference type="PANTHER" id="PTHR46206:SF2">
    <property type="entry name" value="CYTOCHROME P450 MONOOXYGENASE AUSG-RELATED"/>
    <property type="match status" value="1"/>
</dbReference>
<evidence type="ECO:0000256" key="1">
    <source>
        <dbReference type="ARBA" id="ARBA00001971"/>
    </source>
</evidence>
<comment type="cofactor">
    <cofactor evidence="1 8">
        <name>heme</name>
        <dbReference type="ChEBI" id="CHEBI:30413"/>
    </cofactor>
</comment>
<evidence type="ECO:0000256" key="6">
    <source>
        <dbReference type="ARBA" id="ARBA00023004"/>
    </source>
</evidence>
<dbReference type="InterPro" id="IPR002403">
    <property type="entry name" value="Cyt_P450_E_grp-IV"/>
</dbReference>
<dbReference type="GO" id="GO:0016705">
    <property type="term" value="F:oxidoreductase activity, acting on paired donors, with incorporation or reduction of molecular oxygen"/>
    <property type="evidence" value="ECO:0007669"/>
    <property type="project" value="InterPro"/>
</dbReference>
<evidence type="ECO:0000256" key="5">
    <source>
        <dbReference type="ARBA" id="ARBA00023002"/>
    </source>
</evidence>
<dbReference type="Proteomes" id="UP000050424">
    <property type="component" value="Unassembled WGS sequence"/>
</dbReference>
<dbReference type="GO" id="GO:0020037">
    <property type="term" value="F:heme binding"/>
    <property type="evidence" value="ECO:0007669"/>
    <property type="project" value="InterPro"/>
</dbReference>
<sequence length="514" mass="59043">MALQHLWEAGMGPSILDQPLAILVITILMLTLITTSGSRHTKFPELDPKRFLEFTNRNRTANFIRRSKELLVRGKAQFHDQPYRVYSDWGEIVVLPSRFIEELRSHPHLNFDIPAQDDSHAYIPGFDPFVANDRLPQLVTKYLTRALTKLTAPISQEATQVLKTVLTDSSEWHEIDPKIDLVLIVSRMSTRVFMGEELCKNDKWVQVSSDYTLEAFRLSNVIRSWPRSFRPIIHWALPSCWRLRRKLDETRRVLQPYIERRARVKAEALARGEPSPFDDSIEWFEKEYKTAYDPATAQITLSLVAIHTTSDLLQQVMLDVAQHPDLMADLRREIIQVLGAEGLKKTSLYNLKLMDSVIKESQRLKPILLAPIRRLVMKDIELSDGTIIRKNQKVVAGATHMWDSSYYENGATYDGYRFLRMRETPDEGKHAHLVSTSANHIGFGHGQHACPGRFFAANEIKIALCHILLKYDWKLPEGFVPKPIAFGMAALPDPTAKILIKRRKEEIDMDTLES</sequence>
<protein>
    <recommendedName>
        <fullName evidence="12">Cytochrome P450 monooxygenase eqxH</fullName>
    </recommendedName>
</protein>
<dbReference type="InterPro" id="IPR017972">
    <property type="entry name" value="Cyt_P450_CS"/>
</dbReference>
<reference evidence="10 11" key="1">
    <citation type="submission" date="2015-09" db="EMBL/GenBank/DDBJ databases">
        <title>Draft genome of a European isolate of the apple canker pathogen Neonectria ditissima.</title>
        <authorList>
            <person name="Gomez-Cortecero A."/>
            <person name="Harrison R.J."/>
            <person name="Armitage A.D."/>
        </authorList>
    </citation>
    <scope>NUCLEOTIDE SEQUENCE [LARGE SCALE GENOMIC DNA]</scope>
    <source>
        <strain evidence="10 11">R09/05</strain>
    </source>
</reference>
<keyword evidence="7 9" id="KW-0503">Monooxygenase</keyword>
<dbReference type="SUPFAM" id="SSF48264">
    <property type="entry name" value="Cytochrome P450"/>
    <property type="match status" value="1"/>
</dbReference>
<evidence type="ECO:0000256" key="7">
    <source>
        <dbReference type="ARBA" id="ARBA00023033"/>
    </source>
</evidence>
<dbReference type="CDD" id="cd11041">
    <property type="entry name" value="CYP503A1-like"/>
    <property type="match status" value="1"/>
</dbReference>
<dbReference type="PRINTS" id="PR00385">
    <property type="entry name" value="P450"/>
</dbReference>
<dbReference type="InterPro" id="IPR001128">
    <property type="entry name" value="Cyt_P450"/>
</dbReference>
<dbReference type="PROSITE" id="PS00086">
    <property type="entry name" value="CYTOCHROME_P450"/>
    <property type="match status" value="1"/>
</dbReference>
<keyword evidence="5 9" id="KW-0560">Oxidoreductase</keyword>
<dbReference type="PRINTS" id="PR00465">
    <property type="entry name" value="EP450IV"/>
</dbReference>
<dbReference type="OrthoDB" id="1844152at2759"/>
<dbReference type="Gene3D" id="1.10.630.10">
    <property type="entry name" value="Cytochrome P450"/>
    <property type="match status" value="1"/>
</dbReference>
<evidence type="ECO:0000313" key="10">
    <source>
        <dbReference type="EMBL" id="KPM38517.1"/>
    </source>
</evidence>
<dbReference type="PANTHER" id="PTHR46206">
    <property type="entry name" value="CYTOCHROME P450"/>
    <property type="match status" value="1"/>
</dbReference>
<comment type="similarity">
    <text evidence="2 9">Belongs to the cytochrome P450 family.</text>
</comment>
<keyword evidence="4 8" id="KW-0479">Metal-binding</keyword>
<dbReference type="STRING" id="78410.A0A0P7BDI0"/>
<dbReference type="GO" id="GO:0004497">
    <property type="term" value="F:monooxygenase activity"/>
    <property type="evidence" value="ECO:0007669"/>
    <property type="project" value="UniProtKB-KW"/>
</dbReference>
<dbReference type="GO" id="GO:0005506">
    <property type="term" value="F:iron ion binding"/>
    <property type="evidence" value="ECO:0007669"/>
    <property type="project" value="InterPro"/>
</dbReference>
<evidence type="ECO:0000313" key="11">
    <source>
        <dbReference type="Proteomes" id="UP000050424"/>
    </source>
</evidence>
<evidence type="ECO:0008006" key="12">
    <source>
        <dbReference type="Google" id="ProtNLM"/>
    </source>
</evidence>
<feature type="binding site" description="axial binding residue" evidence="8">
    <location>
        <position position="450"/>
    </location>
    <ligand>
        <name>heme</name>
        <dbReference type="ChEBI" id="CHEBI:30413"/>
    </ligand>
    <ligandPart>
        <name>Fe</name>
        <dbReference type="ChEBI" id="CHEBI:18248"/>
    </ligandPart>
</feature>
<accession>A0A0P7BDI0</accession>
<name>A0A0P7BDI0_9HYPO</name>